<evidence type="ECO:0000313" key="1">
    <source>
        <dbReference type="EMBL" id="KIY53290.1"/>
    </source>
</evidence>
<protein>
    <submittedName>
        <fullName evidence="1">Uncharacterized protein</fullName>
    </submittedName>
</protein>
<name>A0A0D7AN54_9AGAR</name>
<accession>A0A0D7AN54</accession>
<keyword evidence="2" id="KW-1185">Reference proteome</keyword>
<reference evidence="1 2" key="1">
    <citation type="journal article" date="2015" name="Fungal Genet. Biol.">
        <title>Evolution of novel wood decay mechanisms in Agaricales revealed by the genome sequences of Fistulina hepatica and Cylindrobasidium torrendii.</title>
        <authorList>
            <person name="Floudas D."/>
            <person name="Held B.W."/>
            <person name="Riley R."/>
            <person name="Nagy L.G."/>
            <person name="Koehler G."/>
            <person name="Ransdell A.S."/>
            <person name="Younus H."/>
            <person name="Chow J."/>
            <person name="Chiniquy J."/>
            <person name="Lipzen A."/>
            <person name="Tritt A."/>
            <person name="Sun H."/>
            <person name="Haridas S."/>
            <person name="LaButti K."/>
            <person name="Ohm R.A."/>
            <person name="Kues U."/>
            <person name="Blanchette R.A."/>
            <person name="Grigoriev I.V."/>
            <person name="Minto R.E."/>
            <person name="Hibbett D.S."/>
        </authorList>
    </citation>
    <scope>NUCLEOTIDE SEQUENCE [LARGE SCALE GENOMIC DNA]</scope>
    <source>
        <strain evidence="1 2">ATCC 64428</strain>
    </source>
</reference>
<proteinExistence type="predicted"/>
<dbReference type="EMBL" id="KN881627">
    <property type="protein sequence ID" value="KIY53290.1"/>
    <property type="molecule type" value="Genomic_DNA"/>
</dbReference>
<dbReference type="AlphaFoldDB" id="A0A0D7AN54"/>
<evidence type="ECO:0000313" key="2">
    <source>
        <dbReference type="Proteomes" id="UP000054144"/>
    </source>
</evidence>
<sequence>MPSHPHPYRGAGYMPSHDDLLRILREKFPDQDQLLHGDTYDDQLYGCYAFSRWLIRNNHIAAEVWPASIYRSTSEEDEKIIFVTKYVVDYESRLWDIKHEWPEDDKDRAVKKQLLELFGNIPLQWIQTVI</sequence>
<organism evidence="1 2">
    <name type="scientific">Fistulina hepatica ATCC 64428</name>
    <dbReference type="NCBI Taxonomy" id="1128425"/>
    <lineage>
        <taxon>Eukaryota</taxon>
        <taxon>Fungi</taxon>
        <taxon>Dikarya</taxon>
        <taxon>Basidiomycota</taxon>
        <taxon>Agaricomycotina</taxon>
        <taxon>Agaricomycetes</taxon>
        <taxon>Agaricomycetidae</taxon>
        <taxon>Agaricales</taxon>
        <taxon>Fistulinaceae</taxon>
        <taxon>Fistulina</taxon>
    </lineage>
</organism>
<gene>
    <name evidence="1" type="ORF">FISHEDRAFT_69141</name>
</gene>
<dbReference type="Proteomes" id="UP000054144">
    <property type="component" value="Unassembled WGS sequence"/>
</dbReference>